<evidence type="ECO:0000313" key="1">
    <source>
        <dbReference type="EMBL" id="KPW15348.1"/>
    </source>
</evidence>
<sequence>MGRGYRAGATDHCYGPRSQQELGRHQGEVMECTTTADEVYGPRNARLGRRAVDGNIWSGTTMIFRIIDDRVYSMHEQYLGRLKYGMAMTDRGELIFMVR</sequence>
<reference evidence="1 2" key="1">
    <citation type="submission" date="2015-09" db="EMBL/GenBank/DDBJ databases">
        <title>Genome announcement of multiple Pseudomonas syringae strains.</title>
        <authorList>
            <person name="Thakur S."/>
            <person name="Wang P.W."/>
            <person name="Gong Y."/>
            <person name="Weir B.S."/>
            <person name="Guttman D.S."/>
        </authorList>
    </citation>
    <scope>NUCLEOTIDE SEQUENCE [LARGE SCALE GENOMIC DNA]</scope>
    <source>
        <strain evidence="1 2">ICMP2802</strain>
    </source>
</reference>
<dbReference type="AlphaFoldDB" id="A0A0P9GXD0"/>
<protein>
    <submittedName>
        <fullName evidence="1">Prophage PssSM-02, Orf7</fullName>
    </submittedName>
</protein>
<evidence type="ECO:0000313" key="2">
    <source>
        <dbReference type="Proteomes" id="UP000050297"/>
    </source>
</evidence>
<comment type="caution">
    <text evidence="1">The sequence shown here is derived from an EMBL/GenBank/DDBJ whole genome shotgun (WGS) entry which is preliminary data.</text>
</comment>
<gene>
    <name evidence="1" type="ORF">ALO91_100556</name>
</gene>
<organism evidence="1 2">
    <name type="scientific">Pseudomonas syringae pv. aceris</name>
    <dbReference type="NCBI Taxonomy" id="199198"/>
    <lineage>
        <taxon>Bacteria</taxon>
        <taxon>Pseudomonadati</taxon>
        <taxon>Pseudomonadota</taxon>
        <taxon>Gammaproteobacteria</taxon>
        <taxon>Pseudomonadales</taxon>
        <taxon>Pseudomonadaceae</taxon>
        <taxon>Pseudomonas</taxon>
        <taxon>Pseudomonas syringae</taxon>
    </lineage>
</organism>
<proteinExistence type="predicted"/>
<accession>A0A0P9GXD0</accession>
<dbReference type="PATRIC" id="fig|199198.5.peg.1800"/>
<dbReference type="EMBL" id="LJPM01000428">
    <property type="protein sequence ID" value="KPW15348.1"/>
    <property type="molecule type" value="Genomic_DNA"/>
</dbReference>
<dbReference type="Proteomes" id="UP000050297">
    <property type="component" value="Unassembled WGS sequence"/>
</dbReference>
<name>A0A0P9GXD0_PSESX</name>